<accession>A0A1M6N9F0</accession>
<dbReference type="RefSeq" id="WP_073120918.1">
    <property type="nucleotide sequence ID" value="NZ_FRAA01000002.1"/>
</dbReference>
<protein>
    <submittedName>
        <fullName evidence="1">Uncharacterized protein</fullName>
    </submittedName>
</protein>
<dbReference type="Proteomes" id="UP000184474">
    <property type="component" value="Unassembled WGS sequence"/>
</dbReference>
<dbReference type="EMBL" id="FRAA01000002">
    <property type="protein sequence ID" value="SHJ92186.1"/>
    <property type="molecule type" value="Genomic_DNA"/>
</dbReference>
<proteinExistence type="predicted"/>
<keyword evidence="2" id="KW-1185">Reference proteome</keyword>
<evidence type="ECO:0000313" key="2">
    <source>
        <dbReference type="Proteomes" id="UP000184474"/>
    </source>
</evidence>
<organism evidence="1 2">
    <name type="scientific">Reichenbachiella agariperforans</name>
    <dbReference type="NCBI Taxonomy" id="156994"/>
    <lineage>
        <taxon>Bacteria</taxon>
        <taxon>Pseudomonadati</taxon>
        <taxon>Bacteroidota</taxon>
        <taxon>Cytophagia</taxon>
        <taxon>Cytophagales</taxon>
        <taxon>Reichenbachiellaceae</taxon>
        <taxon>Reichenbachiella</taxon>
    </lineage>
</organism>
<sequence length="282" mass="32299">MNQHWQRFAYPALEDIREARDQSHQAIQNVSAVGRSFLPPSEQDENANLEWDNKLQRLVGRWVTGEHTFRSSISIRDFMVYLVNENFETISSISMQGAKQTDIMVWLEKQIVDLGADFSKINLAYPYELPAYPTAAGAAFGVSNPMASEELSRLYHNADLMLRHILSKENKTTEIKCWPHHFDIAGSIILLDTGDPETSKQIGVGMSPGDEHYDEPYFYVSPWPYPVKELPDISATQGHWHSNNWIGGVLRYSELNQHDLIQDQIRVIKTFYSTTIDILKNL</sequence>
<dbReference type="STRING" id="156994.SAMN04488028_102155"/>
<name>A0A1M6N9F0_REIAG</name>
<dbReference type="AlphaFoldDB" id="A0A1M6N9F0"/>
<reference evidence="2" key="1">
    <citation type="submission" date="2016-11" db="EMBL/GenBank/DDBJ databases">
        <authorList>
            <person name="Varghese N."/>
            <person name="Submissions S."/>
        </authorList>
    </citation>
    <scope>NUCLEOTIDE SEQUENCE [LARGE SCALE GENOMIC DNA]</scope>
    <source>
        <strain evidence="2">DSM 26134</strain>
    </source>
</reference>
<evidence type="ECO:0000313" key="1">
    <source>
        <dbReference type="EMBL" id="SHJ92186.1"/>
    </source>
</evidence>
<gene>
    <name evidence="1" type="ORF">SAMN04488028_102155</name>
</gene>